<evidence type="ECO:0000313" key="6">
    <source>
        <dbReference type="WBParaSite" id="TTAC_0000095701-mRNA-1"/>
    </source>
</evidence>
<dbReference type="WBParaSite" id="TTAC_0000527301-mRNA-1">
    <property type="protein sequence ID" value="TTAC_0000527301-mRNA-1"/>
    <property type="gene ID" value="TTAC_0000527301"/>
</dbReference>
<dbReference type="InterPro" id="IPR000198">
    <property type="entry name" value="RhoGAP_dom"/>
</dbReference>
<dbReference type="AlphaFoldDB" id="A0A0R3WJU0"/>
<dbReference type="PROSITE" id="PS50238">
    <property type="entry name" value="RHOGAP"/>
    <property type="match status" value="1"/>
</dbReference>
<organism evidence="6">
    <name type="scientific">Hydatigena taeniaeformis</name>
    <name type="common">Feline tapeworm</name>
    <name type="synonym">Taenia taeniaeformis</name>
    <dbReference type="NCBI Taxonomy" id="6205"/>
    <lineage>
        <taxon>Eukaryota</taxon>
        <taxon>Metazoa</taxon>
        <taxon>Spiralia</taxon>
        <taxon>Lophotrochozoa</taxon>
        <taxon>Platyhelminthes</taxon>
        <taxon>Cestoda</taxon>
        <taxon>Eucestoda</taxon>
        <taxon>Cyclophyllidea</taxon>
        <taxon>Taeniidae</taxon>
        <taxon>Hydatigera</taxon>
    </lineage>
</organism>
<protein>
    <submittedName>
        <fullName evidence="6 7">Rho-GAP domain-containing protein</fullName>
    </submittedName>
</protein>
<evidence type="ECO:0000259" key="2">
    <source>
        <dbReference type="PROSITE" id="PS50238"/>
    </source>
</evidence>
<feature type="region of interest" description="Disordered" evidence="1">
    <location>
        <begin position="90"/>
        <end position="110"/>
    </location>
</feature>
<dbReference type="GO" id="GO:0007165">
    <property type="term" value="P:signal transduction"/>
    <property type="evidence" value="ECO:0007669"/>
    <property type="project" value="InterPro"/>
</dbReference>
<evidence type="ECO:0000256" key="1">
    <source>
        <dbReference type="SAM" id="MobiDB-lite"/>
    </source>
</evidence>
<feature type="compositionally biased region" description="Low complexity" evidence="1">
    <location>
        <begin position="96"/>
        <end position="106"/>
    </location>
</feature>
<dbReference type="EMBL" id="UYWX01000141">
    <property type="protein sequence ID" value="VDM17232.1"/>
    <property type="molecule type" value="Genomic_DNA"/>
</dbReference>
<dbReference type="EMBL" id="UYWX01006788">
    <property type="protein sequence ID" value="VDM26578.1"/>
    <property type="molecule type" value="Genomic_DNA"/>
</dbReference>
<dbReference type="WBParaSite" id="TTAC_0000095701-mRNA-1">
    <property type="protein sequence ID" value="TTAC_0000095701-mRNA-1"/>
    <property type="gene ID" value="TTAC_0000095701"/>
</dbReference>
<dbReference type="STRING" id="6205.A0A0R3WJU0"/>
<dbReference type="Proteomes" id="UP000274429">
    <property type="component" value="Unassembled WGS sequence"/>
</dbReference>
<evidence type="ECO:0000313" key="3">
    <source>
        <dbReference type="EMBL" id="VDM17232.1"/>
    </source>
</evidence>
<feature type="domain" description="Rho-GAP" evidence="2">
    <location>
        <begin position="1"/>
        <end position="47"/>
    </location>
</feature>
<dbReference type="OrthoDB" id="185175at2759"/>
<sequence length="129" mass="13485">MTVENLASIFAPNILRQADYDPDVEMSVTPVITLTVAGFIRRHEELFRYKLAHFAQLRCAALASTVAGATGPAGAAMPLVVQGRMGESYSEPAAESAGGSTSSVHSSRCKSGELGRIGLSWTGLGWSGG</sequence>
<reference evidence="3 5" key="2">
    <citation type="submission" date="2018-11" db="EMBL/GenBank/DDBJ databases">
        <authorList>
            <consortium name="Pathogen Informatics"/>
        </authorList>
    </citation>
    <scope>NUCLEOTIDE SEQUENCE [LARGE SCALE GENOMIC DNA]</scope>
</reference>
<evidence type="ECO:0000313" key="4">
    <source>
        <dbReference type="EMBL" id="VDM26578.1"/>
    </source>
</evidence>
<dbReference type="InterPro" id="IPR008936">
    <property type="entry name" value="Rho_GTPase_activation_prot"/>
</dbReference>
<accession>A0A0R3WJU0</accession>
<keyword evidence="5" id="KW-1185">Reference proteome</keyword>
<proteinExistence type="predicted"/>
<gene>
    <name evidence="4" type="ORF">TTAC_LOCUS5259</name>
    <name evidence="3" type="ORF">TTAC_LOCUS958</name>
</gene>
<evidence type="ECO:0000313" key="7">
    <source>
        <dbReference type="WBParaSite" id="TTAC_0000527301-mRNA-1"/>
    </source>
</evidence>
<evidence type="ECO:0000313" key="5">
    <source>
        <dbReference type="Proteomes" id="UP000274429"/>
    </source>
</evidence>
<reference evidence="6 7" key="1">
    <citation type="submission" date="2017-02" db="UniProtKB">
        <authorList>
            <consortium name="WormBaseParasite"/>
        </authorList>
    </citation>
    <scope>IDENTIFICATION</scope>
</reference>
<name>A0A0R3WJU0_HYDTA</name>
<dbReference type="SUPFAM" id="SSF48350">
    <property type="entry name" value="GTPase activation domain, GAP"/>
    <property type="match status" value="1"/>
</dbReference>